<dbReference type="Proteomes" id="UP000199420">
    <property type="component" value="Unassembled WGS sequence"/>
</dbReference>
<dbReference type="InterPro" id="IPR036249">
    <property type="entry name" value="Thioredoxin-like_sf"/>
</dbReference>
<evidence type="ECO:0000256" key="5">
    <source>
        <dbReference type="ARBA" id="ARBA00023157"/>
    </source>
</evidence>
<dbReference type="InterPro" id="IPR033954">
    <property type="entry name" value="DiS-bond_Isoase_DsbC/G"/>
</dbReference>
<keyword evidence="4 7" id="KW-0574">Periplasm</keyword>
<proteinExistence type="inferred from homology"/>
<dbReference type="AlphaFoldDB" id="A0A1H6YKC1"/>
<evidence type="ECO:0000256" key="6">
    <source>
        <dbReference type="ARBA" id="ARBA00023284"/>
    </source>
</evidence>
<dbReference type="SUPFAM" id="SSF52833">
    <property type="entry name" value="Thioredoxin-like"/>
    <property type="match status" value="1"/>
</dbReference>
<dbReference type="InterPro" id="IPR012336">
    <property type="entry name" value="Thioredoxin-like_fold"/>
</dbReference>
<evidence type="ECO:0000313" key="10">
    <source>
        <dbReference type="EMBL" id="SEJ41709.1"/>
    </source>
</evidence>
<comment type="subcellular location">
    <subcellularLocation>
        <location evidence="1 7">Periplasm</location>
    </subcellularLocation>
</comment>
<keyword evidence="6 7" id="KW-0676">Redox-active center</keyword>
<dbReference type="CDD" id="cd03020">
    <property type="entry name" value="DsbA_DsbC_DsbG"/>
    <property type="match status" value="1"/>
</dbReference>
<keyword evidence="5" id="KW-1015">Disulfide bond</keyword>
<dbReference type="Pfam" id="PF10411">
    <property type="entry name" value="DsbC_N"/>
    <property type="match status" value="1"/>
</dbReference>
<name>A0A1H6YKC1_9GAMM</name>
<gene>
    <name evidence="10" type="ORF">SAMN04487997_3275</name>
</gene>
<dbReference type="Gene3D" id="3.10.450.70">
    <property type="entry name" value="Disulphide bond isomerase, DsbC/G, N-terminal"/>
    <property type="match status" value="1"/>
</dbReference>
<evidence type="ECO:0000313" key="11">
    <source>
        <dbReference type="Proteomes" id="UP000199420"/>
    </source>
</evidence>
<evidence type="ECO:0000256" key="7">
    <source>
        <dbReference type="RuleBase" id="RU364038"/>
    </source>
</evidence>
<evidence type="ECO:0000256" key="2">
    <source>
        <dbReference type="ARBA" id="ARBA00009813"/>
    </source>
</evidence>
<dbReference type="PROSITE" id="PS51257">
    <property type="entry name" value="PROKAR_LIPOPROTEIN"/>
    <property type="match status" value="1"/>
</dbReference>
<dbReference type="STRING" id="529704.SAMN02927913_3408"/>
<feature type="domain" description="Thioredoxin-like fold" evidence="9">
    <location>
        <begin position="125"/>
        <end position="250"/>
    </location>
</feature>
<keyword evidence="11" id="KW-1185">Reference proteome</keyword>
<dbReference type="SUPFAM" id="SSF54423">
    <property type="entry name" value="DsbC/DsbG N-terminal domain-like"/>
    <property type="match status" value="1"/>
</dbReference>
<comment type="similarity">
    <text evidence="2 7">Belongs to the thioredoxin family. DsbC subfamily.</text>
</comment>
<evidence type="ECO:0000259" key="8">
    <source>
        <dbReference type="Pfam" id="PF10411"/>
    </source>
</evidence>
<dbReference type="PANTHER" id="PTHR35272:SF3">
    <property type="entry name" value="THIOL:DISULFIDE INTERCHANGE PROTEIN DSBC"/>
    <property type="match status" value="1"/>
</dbReference>
<reference evidence="10 11" key="1">
    <citation type="submission" date="2016-10" db="EMBL/GenBank/DDBJ databases">
        <authorList>
            <person name="de Groot N.N."/>
        </authorList>
    </citation>
    <scope>NUCLEOTIDE SEQUENCE [LARGE SCALE GENOMIC DNA]</scope>
    <source>
        <strain evidence="10 11">DSM 26515</strain>
    </source>
</reference>
<accession>A0A1H6YKC1</accession>
<dbReference type="InterPro" id="IPR018950">
    <property type="entry name" value="DiS-bond_isomerase_DsbC/G_N"/>
</dbReference>
<protein>
    <recommendedName>
        <fullName evidence="7">Thiol:disulfide interchange protein</fullName>
    </recommendedName>
</protein>
<keyword evidence="3 7" id="KW-0732">Signal</keyword>
<organism evidence="10 11">
    <name type="scientific">Frateuria terrea</name>
    <dbReference type="NCBI Taxonomy" id="529704"/>
    <lineage>
        <taxon>Bacteria</taxon>
        <taxon>Pseudomonadati</taxon>
        <taxon>Pseudomonadota</taxon>
        <taxon>Gammaproteobacteria</taxon>
        <taxon>Lysobacterales</taxon>
        <taxon>Rhodanobacteraceae</taxon>
        <taxon>Frateuria</taxon>
    </lineage>
</organism>
<dbReference type="PANTHER" id="PTHR35272">
    <property type="entry name" value="THIOL:DISULFIDE INTERCHANGE PROTEIN DSBC-RELATED"/>
    <property type="match status" value="1"/>
</dbReference>
<dbReference type="GO" id="GO:0042597">
    <property type="term" value="C:periplasmic space"/>
    <property type="evidence" value="ECO:0007669"/>
    <property type="project" value="UniProtKB-SubCell"/>
</dbReference>
<evidence type="ECO:0000256" key="1">
    <source>
        <dbReference type="ARBA" id="ARBA00004418"/>
    </source>
</evidence>
<dbReference type="Gene3D" id="3.40.30.10">
    <property type="entry name" value="Glutaredoxin"/>
    <property type="match status" value="1"/>
</dbReference>
<feature type="domain" description="Disulphide bond isomerase DsbC/G N-terminal" evidence="8">
    <location>
        <begin position="30"/>
        <end position="96"/>
    </location>
</feature>
<feature type="signal peptide" evidence="7">
    <location>
        <begin position="1"/>
        <end position="20"/>
    </location>
</feature>
<dbReference type="InterPro" id="IPR009094">
    <property type="entry name" value="DiS-bond_isomerase_DsbC/G_N_sf"/>
</dbReference>
<dbReference type="Pfam" id="PF13098">
    <property type="entry name" value="Thioredoxin_2"/>
    <property type="match status" value="1"/>
</dbReference>
<feature type="chain" id="PRO_5011330791" description="Thiol:disulfide interchange protein" evidence="7">
    <location>
        <begin position="21"/>
        <end position="254"/>
    </location>
</feature>
<comment type="function">
    <text evidence="7">Required for disulfide bond formation in some periplasmic proteins. Acts by transferring its disulfide bond to other proteins and is reduced in the process.</text>
</comment>
<evidence type="ECO:0000256" key="3">
    <source>
        <dbReference type="ARBA" id="ARBA00022729"/>
    </source>
</evidence>
<dbReference type="EMBL" id="FNYC01000007">
    <property type="protein sequence ID" value="SEJ41709.1"/>
    <property type="molecule type" value="Genomic_DNA"/>
</dbReference>
<evidence type="ECO:0000256" key="4">
    <source>
        <dbReference type="ARBA" id="ARBA00022764"/>
    </source>
</evidence>
<dbReference type="InterPro" id="IPR051470">
    <property type="entry name" value="Thiol:disulfide_interchange"/>
</dbReference>
<dbReference type="OrthoDB" id="12976at2"/>
<dbReference type="RefSeq" id="WP_091339850.1">
    <property type="nucleotide sequence ID" value="NZ_FNYC01000007.1"/>
</dbReference>
<evidence type="ECO:0000259" key="9">
    <source>
        <dbReference type="Pfam" id="PF13098"/>
    </source>
</evidence>
<sequence>MLKKLSFALFAGAFALAACAADRKDAGVAANPAAEQVVRAALQKLAPGVQFDEISTSPLPGFYQVIASGQLVYVSTDGKYMLNGDLVDLDARQNLSDRAWAGFRKAELAKVPAAKRIVFSPPHPKYTITVFSDVNCGYCRMFHSHIDQINAEGIAVEYLAWPREGLTTTAGNPTDTYKEMVSVWCAADRKAAFTAAKHGQAPKPATCPNPVKDEYDLGVKLGVTGTPMILGPDGMVLGGYVPPDKLLKMLEKGG</sequence>